<organism evidence="3 4">
    <name type="scientific">Sphingomonas qomolangmaensis</name>
    <dbReference type="NCBI Taxonomy" id="2918765"/>
    <lineage>
        <taxon>Bacteria</taxon>
        <taxon>Pseudomonadati</taxon>
        <taxon>Pseudomonadota</taxon>
        <taxon>Alphaproteobacteria</taxon>
        <taxon>Sphingomonadales</taxon>
        <taxon>Sphingomonadaceae</taxon>
        <taxon>Sphingomonas</taxon>
    </lineage>
</organism>
<accession>A0ABY5LBT1</accession>
<reference evidence="3" key="1">
    <citation type="submission" date="2022-07" db="EMBL/GenBank/DDBJ databases">
        <title>Sphingomonas sp. nov., a novel bacterium isolated from the north slope of the Mount Everest.</title>
        <authorList>
            <person name="Cui X."/>
            <person name="Liu Y."/>
        </authorList>
    </citation>
    <scope>NUCLEOTIDE SEQUENCE</scope>
    <source>
        <strain evidence="3">S5-59</strain>
    </source>
</reference>
<evidence type="ECO:0000256" key="1">
    <source>
        <dbReference type="ARBA" id="ARBA00022729"/>
    </source>
</evidence>
<keyword evidence="4" id="KW-1185">Reference proteome</keyword>
<dbReference type="Pfam" id="PF13778">
    <property type="entry name" value="DUF4174"/>
    <property type="match status" value="1"/>
</dbReference>
<sequence>MIEALLPLGIAAAVQAAPASLYSLQWERRVLIVFAPSRDDPDLASQRRLLDKNAMAERDLHVIEVIGDSVSGVRDYAGRLRQRYGVSEREFQAVLLGKDGGLKLRRTDPIAMSLLSDTIDAMPMRRAEAARISR</sequence>
<dbReference type="EMBL" id="CP101740">
    <property type="protein sequence ID" value="UUL83556.1"/>
    <property type="molecule type" value="Genomic_DNA"/>
</dbReference>
<dbReference type="RefSeq" id="WP_256507395.1">
    <property type="nucleotide sequence ID" value="NZ_CP101740.1"/>
</dbReference>
<keyword evidence="1" id="KW-0732">Signal</keyword>
<evidence type="ECO:0000259" key="2">
    <source>
        <dbReference type="Pfam" id="PF13778"/>
    </source>
</evidence>
<evidence type="ECO:0000313" key="4">
    <source>
        <dbReference type="Proteomes" id="UP001058533"/>
    </source>
</evidence>
<dbReference type="Proteomes" id="UP001058533">
    <property type="component" value="Chromosome"/>
</dbReference>
<gene>
    <name evidence="3" type="ORF">NMP03_04855</name>
</gene>
<feature type="domain" description="DUF4174" evidence="2">
    <location>
        <begin position="21"/>
        <end position="128"/>
    </location>
</feature>
<protein>
    <submittedName>
        <fullName evidence="3">DUF4174 domain-containing protein</fullName>
    </submittedName>
</protein>
<name>A0ABY5LBT1_9SPHN</name>
<evidence type="ECO:0000313" key="3">
    <source>
        <dbReference type="EMBL" id="UUL83556.1"/>
    </source>
</evidence>
<proteinExistence type="predicted"/>
<dbReference type="InterPro" id="IPR025232">
    <property type="entry name" value="DUF4174"/>
</dbReference>